<proteinExistence type="predicted"/>
<keyword evidence="3" id="KW-1185">Reference proteome</keyword>
<dbReference type="Pfam" id="PF13669">
    <property type="entry name" value="Glyoxalase_4"/>
    <property type="match status" value="1"/>
</dbReference>
<dbReference type="EMBL" id="CP094970">
    <property type="protein sequence ID" value="UYM04432.1"/>
    <property type="molecule type" value="Genomic_DNA"/>
</dbReference>
<dbReference type="PROSITE" id="PS51819">
    <property type="entry name" value="VOC"/>
    <property type="match status" value="1"/>
</dbReference>
<evidence type="ECO:0000259" key="1">
    <source>
        <dbReference type="PROSITE" id="PS51819"/>
    </source>
</evidence>
<dbReference type="KEGG" id="sgrg:L0C25_18110"/>
<protein>
    <submittedName>
        <fullName evidence="2">VOC family protein</fullName>
    </submittedName>
</protein>
<dbReference type="InterPro" id="IPR051332">
    <property type="entry name" value="Fosfomycin_Res_Enzymes"/>
</dbReference>
<dbReference type="Proteomes" id="UP001164390">
    <property type="component" value="Chromosome"/>
</dbReference>
<dbReference type="PANTHER" id="PTHR36113:SF6">
    <property type="entry name" value="FOSFOMYCIN RESISTANCE PROTEIN FOSX"/>
    <property type="match status" value="1"/>
</dbReference>
<accession>A0AA46TFK7</accession>
<dbReference type="SUPFAM" id="SSF54593">
    <property type="entry name" value="Glyoxalase/Bleomycin resistance protein/Dihydroxybiphenyl dioxygenase"/>
    <property type="match status" value="1"/>
</dbReference>
<reference evidence="2" key="1">
    <citation type="submission" date="2022-01" db="EMBL/GenBank/DDBJ databases">
        <title>Nocardioidaceae gen. sp. A5X3R13.</title>
        <authorList>
            <person name="Lopez Marin M.A."/>
            <person name="Uhlik O."/>
        </authorList>
    </citation>
    <scope>NUCLEOTIDE SEQUENCE</scope>
    <source>
        <strain evidence="2">A5X3R13</strain>
    </source>
</reference>
<gene>
    <name evidence="2" type="ORF">L0C25_18110</name>
</gene>
<dbReference type="PANTHER" id="PTHR36113">
    <property type="entry name" value="LYASE, PUTATIVE-RELATED-RELATED"/>
    <property type="match status" value="1"/>
</dbReference>
<dbReference type="InterPro" id="IPR037523">
    <property type="entry name" value="VOC_core"/>
</dbReference>
<organism evidence="2 3">
    <name type="scientific">Solicola gregarius</name>
    <dbReference type="NCBI Taxonomy" id="2908642"/>
    <lineage>
        <taxon>Bacteria</taxon>
        <taxon>Bacillati</taxon>
        <taxon>Actinomycetota</taxon>
        <taxon>Actinomycetes</taxon>
        <taxon>Propionibacteriales</taxon>
        <taxon>Nocardioidaceae</taxon>
        <taxon>Solicola</taxon>
    </lineage>
</organism>
<name>A0AA46TFK7_9ACTN</name>
<dbReference type="Gene3D" id="3.10.180.10">
    <property type="entry name" value="2,3-Dihydroxybiphenyl 1,2-Dioxygenase, domain 1"/>
    <property type="match status" value="1"/>
</dbReference>
<evidence type="ECO:0000313" key="2">
    <source>
        <dbReference type="EMBL" id="UYM04432.1"/>
    </source>
</evidence>
<dbReference type="AlphaFoldDB" id="A0AA46TFK7"/>
<dbReference type="InterPro" id="IPR029068">
    <property type="entry name" value="Glyas_Bleomycin-R_OHBP_Dase"/>
</dbReference>
<sequence>MTFHHVELWVAEFEAAERRWQWLLDRLGWPRLDTWRRGASWGSPATGYLVMEQSPDVRDVPHDRMRPGLNHLAFWADDPAAVDALWAAAPEHGWRHLFADSHPYAGGGQHYAAYLEDGDGFEVEVVAKPVSRQERR</sequence>
<feature type="domain" description="VOC" evidence="1">
    <location>
        <begin position="2"/>
        <end position="128"/>
    </location>
</feature>
<evidence type="ECO:0000313" key="3">
    <source>
        <dbReference type="Proteomes" id="UP001164390"/>
    </source>
</evidence>
<dbReference type="RefSeq" id="WP_271633143.1">
    <property type="nucleotide sequence ID" value="NZ_CP094970.1"/>
</dbReference>